<dbReference type="EMBL" id="BSFI01000019">
    <property type="protein sequence ID" value="GLK69035.1"/>
    <property type="molecule type" value="Genomic_DNA"/>
</dbReference>
<comment type="similarity">
    <text evidence="3 4">Belongs to the glutamine synthetase family.</text>
</comment>
<dbReference type="GO" id="GO:0004356">
    <property type="term" value="F:glutamine synthetase activity"/>
    <property type="evidence" value="ECO:0007669"/>
    <property type="project" value="InterPro"/>
</dbReference>
<dbReference type="InterPro" id="IPR008146">
    <property type="entry name" value="Gln_synth_cat_dom"/>
</dbReference>
<reference evidence="6" key="2">
    <citation type="submission" date="2023-01" db="EMBL/GenBank/DDBJ databases">
        <authorList>
            <person name="Sun Q."/>
            <person name="Evtushenko L."/>
        </authorList>
    </citation>
    <scope>NUCLEOTIDE SEQUENCE</scope>
    <source>
        <strain evidence="6">VKM B-2347</strain>
    </source>
</reference>
<dbReference type="GO" id="GO:0006598">
    <property type="term" value="P:polyamine catabolic process"/>
    <property type="evidence" value="ECO:0007669"/>
    <property type="project" value="TreeGrafter"/>
</dbReference>
<evidence type="ECO:0000313" key="7">
    <source>
        <dbReference type="Proteomes" id="UP001143372"/>
    </source>
</evidence>
<evidence type="ECO:0000259" key="5">
    <source>
        <dbReference type="PROSITE" id="PS51987"/>
    </source>
</evidence>
<evidence type="ECO:0000256" key="1">
    <source>
        <dbReference type="ARBA" id="ARBA00001946"/>
    </source>
</evidence>
<dbReference type="SMART" id="SM01230">
    <property type="entry name" value="Gln-synt_C"/>
    <property type="match status" value="1"/>
</dbReference>
<accession>A0A9W6J4E5</accession>
<keyword evidence="2" id="KW-0436">Ligase</keyword>
<dbReference type="PANTHER" id="PTHR43785:SF12">
    <property type="entry name" value="TYPE-1 GLUTAMINE SYNTHETASE 2"/>
    <property type="match status" value="1"/>
</dbReference>
<protein>
    <submittedName>
        <fullName evidence="6">Glutamine synthetase</fullName>
    </submittedName>
</protein>
<evidence type="ECO:0000256" key="2">
    <source>
        <dbReference type="ARBA" id="ARBA00022598"/>
    </source>
</evidence>
<name>A0A9W6J4E5_9HYPH</name>
<reference evidence="6" key="1">
    <citation type="journal article" date="2014" name="Int. J. Syst. Evol. Microbiol.">
        <title>Complete genome sequence of Corynebacterium casei LMG S-19264T (=DSM 44701T), isolated from a smear-ripened cheese.</title>
        <authorList>
            <consortium name="US DOE Joint Genome Institute (JGI-PGF)"/>
            <person name="Walter F."/>
            <person name="Albersmeier A."/>
            <person name="Kalinowski J."/>
            <person name="Ruckert C."/>
        </authorList>
    </citation>
    <scope>NUCLEOTIDE SEQUENCE</scope>
    <source>
        <strain evidence="6">VKM B-2347</strain>
    </source>
</reference>
<evidence type="ECO:0000256" key="4">
    <source>
        <dbReference type="RuleBase" id="RU000384"/>
    </source>
</evidence>
<dbReference type="InterPro" id="IPR014746">
    <property type="entry name" value="Gln_synth/guanido_kin_cat_dom"/>
</dbReference>
<dbReference type="SUPFAM" id="SSF55931">
    <property type="entry name" value="Glutamine synthetase/guanido kinase"/>
    <property type="match status" value="1"/>
</dbReference>
<dbReference type="RefSeq" id="WP_271169273.1">
    <property type="nucleotide sequence ID" value="NZ_BSFI01000019.1"/>
</dbReference>
<dbReference type="GO" id="GO:0006542">
    <property type="term" value="P:glutamine biosynthetic process"/>
    <property type="evidence" value="ECO:0007669"/>
    <property type="project" value="InterPro"/>
</dbReference>
<evidence type="ECO:0000313" key="6">
    <source>
        <dbReference type="EMBL" id="GLK69035.1"/>
    </source>
</evidence>
<dbReference type="AlphaFoldDB" id="A0A9W6J4E5"/>
<dbReference type="Pfam" id="PF00120">
    <property type="entry name" value="Gln-synt_C"/>
    <property type="match status" value="1"/>
</dbReference>
<proteinExistence type="inferred from homology"/>
<dbReference type="Gene3D" id="3.30.590.10">
    <property type="entry name" value="Glutamine synthetase/guanido kinase, catalytic domain"/>
    <property type="match status" value="1"/>
</dbReference>
<comment type="cofactor">
    <cofactor evidence="1">
        <name>Mg(2+)</name>
        <dbReference type="ChEBI" id="CHEBI:18420"/>
    </cofactor>
</comment>
<comment type="caution">
    <text evidence="6">The sequence shown here is derived from an EMBL/GenBank/DDBJ whole genome shotgun (WGS) entry which is preliminary data.</text>
</comment>
<evidence type="ECO:0000256" key="3">
    <source>
        <dbReference type="PROSITE-ProRule" id="PRU01331"/>
    </source>
</evidence>
<gene>
    <name evidence="6" type="ORF">GCM10008179_26730</name>
</gene>
<dbReference type="Gene3D" id="3.10.20.70">
    <property type="entry name" value="Glutamine synthetase, N-terminal domain"/>
    <property type="match status" value="1"/>
</dbReference>
<dbReference type="SUPFAM" id="SSF54368">
    <property type="entry name" value="Glutamine synthetase, N-terminal domain"/>
    <property type="match status" value="1"/>
</dbReference>
<dbReference type="PROSITE" id="PS51987">
    <property type="entry name" value="GS_CATALYTIC"/>
    <property type="match status" value="1"/>
</dbReference>
<organism evidence="6 7">
    <name type="scientific">Hansschlegelia plantiphila</name>
    <dbReference type="NCBI Taxonomy" id="374655"/>
    <lineage>
        <taxon>Bacteria</taxon>
        <taxon>Pseudomonadati</taxon>
        <taxon>Pseudomonadota</taxon>
        <taxon>Alphaproteobacteria</taxon>
        <taxon>Hyphomicrobiales</taxon>
        <taxon>Methylopilaceae</taxon>
        <taxon>Hansschlegelia</taxon>
    </lineage>
</organism>
<keyword evidence="7" id="KW-1185">Reference proteome</keyword>
<sequence length="444" mass="47749">MTPSNLEQLLDAHPDIANVDAVFVDLDGHLRGKRLPREKAAEAIRNGVMIPQAIMALTTPGECLDAGGRGISDGDPDGVGAAVAGSAVRLPWSDRTAQVLLRMNAFDGEPLGCDPRNVLDGVVARLAALGLRPVMAFELEFYVIAQQRAADGGPLLPAQIAAIPAGARSHGTPVLDALAPFFQTVEAFADAMDIRIGGVTTETGLGQFEINLHHGDQPGRAADEVILLRQILWNAARANGLDVTFMAKPFADQPGDGLHLHLSLIDGEGRNIFGLDDGDERLRHAIGGIRDLMPAAMALQAPNLNSFRRFVPGSFAPINRTWGRDNRSVAFRIPMSKPEARRIEHRIAGGDANPYLVAASVLASVIHGLENRIDPGASSTGNANLIQDDAVPTDVLAALDLLTGSAEMRRHLGSDYVDLYADIRRKELRRLLGTHLPKEYEWYL</sequence>
<feature type="domain" description="GS catalytic" evidence="5">
    <location>
        <begin position="115"/>
        <end position="444"/>
    </location>
</feature>
<dbReference type="PANTHER" id="PTHR43785">
    <property type="entry name" value="GAMMA-GLUTAMYLPUTRESCINE SYNTHETASE"/>
    <property type="match status" value="1"/>
</dbReference>
<dbReference type="Proteomes" id="UP001143372">
    <property type="component" value="Unassembled WGS sequence"/>
</dbReference>
<dbReference type="InterPro" id="IPR036651">
    <property type="entry name" value="Gln_synt_N_sf"/>
</dbReference>